<protein>
    <submittedName>
        <fullName evidence="1">Uncharacterized protein</fullName>
    </submittedName>
</protein>
<organism evidence="1 2">
    <name type="scientific">Tagetes erecta</name>
    <name type="common">African marigold</name>
    <dbReference type="NCBI Taxonomy" id="13708"/>
    <lineage>
        <taxon>Eukaryota</taxon>
        <taxon>Viridiplantae</taxon>
        <taxon>Streptophyta</taxon>
        <taxon>Embryophyta</taxon>
        <taxon>Tracheophyta</taxon>
        <taxon>Spermatophyta</taxon>
        <taxon>Magnoliopsida</taxon>
        <taxon>eudicotyledons</taxon>
        <taxon>Gunneridae</taxon>
        <taxon>Pentapetalae</taxon>
        <taxon>asterids</taxon>
        <taxon>campanulids</taxon>
        <taxon>Asterales</taxon>
        <taxon>Asteraceae</taxon>
        <taxon>Asteroideae</taxon>
        <taxon>Heliantheae alliance</taxon>
        <taxon>Tageteae</taxon>
        <taxon>Tagetes</taxon>
    </lineage>
</organism>
<evidence type="ECO:0000313" key="2">
    <source>
        <dbReference type="Proteomes" id="UP001229421"/>
    </source>
</evidence>
<sequence>MITVNQFPHSNQCSILNKNKKKMITATGSCNHHVHQALLFNSLTEDHTPMNAMNDHRESYAPETETSVPVSVTKSGASPDVSIIYGESNLCYRSTEVSSIRDCKTN</sequence>
<comment type="caution">
    <text evidence="1">The sequence shown here is derived from an EMBL/GenBank/DDBJ whole genome shotgun (WGS) entry which is preliminary data.</text>
</comment>
<evidence type="ECO:0000313" key="1">
    <source>
        <dbReference type="EMBL" id="KAK1434931.1"/>
    </source>
</evidence>
<name>A0AAD8L993_TARER</name>
<dbReference type="EMBL" id="JAUHHV010000001">
    <property type="protein sequence ID" value="KAK1434931.1"/>
    <property type="molecule type" value="Genomic_DNA"/>
</dbReference>
<dbReference type="AlphaFoldDB" id="A0AAD8L993"/>
<reference evidence="1" key="1">
    <citation type="journal article" date="2023" name="bioRxiv">
        <title>Improved chromosome-level genome assembly for marigold (Tagetes erecta).</title>
        <authorList>
            <person name="Jiang F."/>
            <person name="Yuan L."/>
            <person name="Wang S."/>
            <person name="Wang H."/>
            <person name="Xu D."/>
            <person name="Wang A."/>
            <person name="Fan W."/>
        </authorList>
    </citation>
    <scope>NUCLEOTIDE SEQUENCE</scope>
    <source>
        <strain evidence="1">WSJ</strain>
        <tissue evidence="1">Leaf</tissue>
    </source>
</reference>
<keyword evidence="2" id="KW-1185">Reference proteome</keyword>
<accession>A0AAD8L993</accession>
<proteinExistence type="predicted"/>
<gene>
    <name evidence="1" type="ORF">QVD17_00686</name>
</gene>
<dbReference type="Proteomes" id="UP001229421">
    <property type="component" value="Unassembled WGS sequence"/>
</dbReference>